<gene>
    <name evidence="2" type="ORF">EVA_22516</name>
</gene>
<feature type="non-terminal residue" evidence="2">
    <location>
        <position position="106"/>
    </location>
</feature>
<accession>J9FPQ1</accession>
<name>J9FPQ1_9ZZZZ</name>
<dbReference type="Pfam" id="PF14681">
    <property type="entry name" value="UPRTase"/>
    <property type="match status" value="1"/>
</dbReference>
<dbReference type="Gene3D" id="3.40.50.2020">
    <property type="match status" value="1"/>
</dbReference>
<dbReference type="InterPro" id="IPR000836">
    <property type="entry name" value="PRTase_dom"/>
</dbReference>
<dbReference type="EMBL" id="AMCI01009517">
    <property type="protein sequence ID" value="EJW89374.1"/>
    <property type="molecule type" value="Genomic_DNA"/>
</dbReference>
<evidence type="ECO:0000313" key="2">
    <source>
        <dbReference type="EMBL" id="EJW89374.1"/>
    </source>
</evidence>
<sequence>MNSTDISLMRTDPRFPTLHIVNHPLIEHKLSIMRDKNTVTKDFRTLLYEITLLMGYEVTRGMETELVDIETPICPMKAPMLKATNTVIVPILRAGLGMTDGLLALL</sequence>
<dbReference type="SUPFAM" id="SSF53271">
    <property type="entry name" value="PRTase-like"/>
    <property type="match status" value="1"/>
</dbReference>
<organism evidence="2">
    <name type="scientific">gut metagenome</name>
    <dbReference type="NCBI Taxonomy" id="749906"/>
    <lineage>
        <taxon>unclassified sequences</taxon>
        <taxon>metagenomes</taxon>
        <taxon>organismal metagenomes</taxon>
    </lineage>
</organism>
<evidence type="ECO:0000259" key="1">
    <source>
        <dbReference type="Pfam" id="PF14681"/>
    </source>
</evidence>
<keyword evidence="2" id="KW-0328">Glycosyltransferase</keyword>
<dbReference type="InterPro" id="IPR029057">
    <property type="entry name" value="PRTase-like"/>
</dbReference>
<reference evidence="2" key="1">
    <citation type="journal article" date="2012" name="PLoS ONE">
        <title>Gene sets for utilization of primary and secondary nutrition supplies in the distal gut of endangered iberian lynx.</title>
        <authorList>
            <person name="Alcaide M."/>
            <person name="Messina E."/>
            <person name="Richter M."/>
            <person name="Bargiela R."/>
            <person name="Peplies J."/>
            <person name="Huws S.A."/>
            <person name="Newbold C.J."/>
            <person name="Golyshin P.N."/>
            <person name="Simon M.A."/>
            <person name="Lopez G."/>
            <person name="Yakimov M.M."/>
            <person name="Ferrer M."/>
        </authorList>
    </citation>
    <scope>NUCLEOTIDE SEQUENCE</scope>
</reference>
<feature type="domain" description="Phosphoribosyltransferase" evidence="1">
    <location>
        <begin position="21"/>
        <end position="105"/>
    </location>
</feature>
<dbReference type="GO" id="GO:0016757">
    <property type="term" value="F:glycosyltransferase activity"/>
    <property type="evidence" value="ECO:0007669"/>
    <property type="project" value="UniProtKB-KW"/>
</dbReference>
<keyword evidence="2" id="KW-0808">Transferase</keyword>
<protein>
    <submittedName>
        <fullName evidence="2">Uracil phosphoribosyltransferase</fullName>
    </submittedName>
</protein>
<dbReference type="AlphaFoldDB" id="J9FPQ1"/>
<proteinExistence type="predicted"/>
<comment type="caution">
    <text evidence="2">The sequence shown here is derived from an EMBL/GenBank/DDBJ whole genome shotgun (WGS) entry which is preliminary data.</text>
</comment>